<comment type="caution">
    <text evidence="2">The sequence shown here is derived from an EMBL/GenBank/DDBJ whole genome shotgun (WGS) entry which is preliminary data.</text>
</comment>
<organism evidence="2 3">
    <name type="scientific">Viridibacterium curvum</name>
    <dbReference type="NCBI Taxonomy" id="1101404"/>
    <lineage>
        <taxon>Bacteria</taxon>
        <taxon>Pseudomonadati</taxon>
        <taxon>Pseudomonadota</taxon>
        <taxon>Betaproteobacteria</taxon>
        <taxon>Rhodocyclales</taxon>
        <taxon>Rhodocyclaceae</taxon>
        <taxon>Viridibacterium</taxon>
    </lineage>
</organism>
<dbReference type="EMBL" id="BAABLD010000008">
    <property type="protein sequence ID" value="GAA5167261.1"/>
    <property type="molecule type" value="Genomic_DNA"/>
</dbReference>
<dbReference type="Proteomes" id="UP001500547">
    <property type="component" value="Unassembled WGS sequence"/>
</dbReference>
<gene>
    <name evidence="2" type="ORF">GCM10025770_25630</name>
</gene>
<feature type="signal peptide" evidence="1">
    <location>
        <begin position="1"/>
        <end position="19"/>
    </location>
</feature>
<proteinExistence type="predicted"/>
<keyword evidence="3" id="KW-1185">Reference proteome</keyword>
<name>A0ABP9QTX0_9RHOO</name>
<evidence type="ECO:0000313" key="2">
    <source>
        <dbReference type="EMBL" id="GAA5167261.1"/>
    </source>
</evidence>
<dbReference type="RefSeq" id="WP_345533379.1">
    <property type="nucleotide sequence ID" value="NZ_BAABLD010000008.1"/>
</dbReference>
<feature type="chain" id="PRO_5047284310" evidence="1">
    <location>
        <begin position="20"/>
        <end position="261"/>
    </location>
</feature>
<reference evidence="3" key="1">
    <citation type="journal article" date="2019" name="Int. J. Syst. Evol. Microbiol.">
        <title>The Global Catalogue of Microorganisms (GCM) 10K type strain sequencing project: providing services to taxonomists for standard genome sequencing and annotation.</title>
        <authorList>
            <consortium name="The Broad Institute Genomics Platform"/>
            <consortium name="The Broad Institute Genome Sequencing Center for Infectious Disease"/>
            <person name="Wu L."/>
            <person name="Ma J."/>
        </authorList>
    </citation>
    <scope>NUCLEOTIDE SEQUENCE [LARGE SCALE GENOMIC DNA]</scope>
    <source>
        <strain evidence="3">JCM 18715</strain>
    </source>
</reference>
<keyword evidence="1" id="KW-0732">Signal</keyword>
<accession>A0ABP9QTX0</accession>
<evidence type="ECO:0000313" key="3">
    <source>
        <dbReference type="Proteomes" id="UP001500547"/>
    </source>
</evidence>
<evidence type="ECO:0000256" key="1">
    <source>
        <dbReference type="SAM" id="SignalP"/>
    </source>
</evidence>
<sequence>MRIPFIASLLGLLPLACHADVDFGGHISLGLQRENVQEFGTQDNHLLTEHGRLPLINAALELTAERLRVQFALRHARGELHYDGKTSAGTSVSSETRYRETRTGFIAALRSYAELEALLGVEQEDRYRDIQGVGSVRGLTERYRFRWLAAGLGWRHDGKRGPWQVSALWLRSFSSRQSVESAGYIDYNSFEGGRLRGYRFEALLPVTRAGKVSFALQPGFEYFDIARSADVPWYRNGVLNGSIAQPETHRWTASLMLAASW</sequence>
<protein>
    <submittedName>
        <fullName evidence="2">Uncharacterized protein</fullName>
    </submittedName>
</protein>